<sequence>MYSLATSAHVVDYIPDVRLDGNAVLPQSPSDQGKIDNNHDETSDTNSSIIYQI</sequence>
<accession>A2Q1J1</accession>
<feature type="compositionally biased region" description="Basic and acidic residues" evidence="1">
    <location>
        <begin position="33"/>
        <end position="42"/>
    </location>
</feature>
<reference evidence="2" key="1">
    <citation type="submission" date="2004-05" db="EMBL/GenBank/DDBJ databases">
        <authorList>
            <person name="Town C.D."/>
        </authorList>
    </citation>
    <scope>NUCLEOTIDE SEQUENCE</scope>
</reference>
<dbReference type="AlphaFoldDB" id="A2Q1J1"/>
<feature type="compositionally biased region" description="Polar residues" evidence="1">
    <location>
        <begin position="44"/>
        <end position="53"/>
    </location>
</feature>
<protein>
    <submittedName>
        <fullName evidence="2">Uncharacterized protein</fullName>
    </submittedName>
</protein>
<name>A2Q1J1_MEDTR</name>
<reference evidence="2" key="2">
    <citation type="submission" date="2007-03" db="EMBL/GenBank/DDBJ databases">
        <authorList>
            <consortium name="The International Medicago Genome Annotation Group"/>
        </authorList>
    </citation>
    <scope>NUCLEOTIDE SEQUENCE</scope>
</reference>
<gene>
    <name evidence="2" type="ORF">MtrDRAFT_AC148819g28v2</name>
</gene>
<organism evidence="2">
    <name type="scientific">Medicago truncatula</name>
    <name type="common">Barrel medic</name>
    <name type="synonym">Medicago tribuloides</name>
    <dbReference type="NCBI Taxonomy" id="3880"/>
    <lineage>
        <taxon>Eukaryota</taxon>
        <taxon>Viridiplantae</taxon>
        <taxon>Streptophyta</taxon>
        <taxon>Embryophyta</taxon>
        <taxon>Tracheophyta</taxon>
        <taxon>Spermatophyta</taxon>
        <taxon>Magnoliopsida</taxon>
        <taxon>eudicotyledons</taxon>
        <taxon>Gunneridae</taxon>
        <taxon>Pentapetalae</taxon>
        <taxon>rosids</taxon>
        <taxon>fabids</taxon>
        <taxon>Fabales</taxon>
        <taxon>Fabaceae</taxon>
        <taxon>Papilionoideae</taxon>
        <taxon>50 kb inversion clade</taxon>
        <taxon>NPAAA clade</taxon>
        <taxon>Hologalegina</taxon>
        <taxon>IRL clade</taxon>
        <taxon>Trifolieae</taxon>
        <taxon>Medicago</taxon>
    </lineage>
</organism>
<feature type="region of interest" description="Disordered" evidence="1">
    <location>
        <begin position="21"/>
        <end position="53"/>
    </location>
</feature>
<dbReference type="EMBL" id="AC148819">
    <property type="protein sequence ID" value="ABN05808.1"/>
    <property type="molecule type" value="Genomic_DNA"/>
</dbReference>
<proteinExistence type="predicted"/>
<evidence type="ECO:0000256" key="1">
    <source>
        <dbReference type="SAM" id="MobiDB-lite"/>
    </source>
</evidence>
<evidence type="ECO:0000313" key="2">
    <source>
        <dbReference type="EMBL" id="ABN05808.1"/>
    </source>
</evidence>